<proteinExistence type="predicted"/>
<name>A0ABQ4LMV7_9BACL</name>
<sequence length="62" mass="7136">MIFYRILYVMKGMDIRLGFRKSLWILGTMDAGTGVDFPLKGKLYTGAERRLGNVQNYGIFEN</sequence>
<dbReference type="EMBL" id="BORU01000004">
    <property type="protein sequence ID" value="GIO57343.1"/>
    <property type="molecule type" value="Genomic_DNA"/>
</dbReference>
<keyword evidence="2" id="KW-1185">Reference proteome</keyword>
<gene>
    <name evidence="1" type="ORF">J21TS7_56610</name>
</gene>
<evidence type="ECO:0000313" key="1">
    <source>
        <dbReference type="EMBL" id="GIO57343.1"/>
    </source>
</evidence>
<protein>
    <submittedName>
        <fullName evidence="1">Uncharacterized protein</fullName>
    </submittedName>
</protein>
<organism evidence="1 2">
    <name type="scientific">Paenibacillus cineris</name>
    <dbReference type="NCBI Taxonomy" id="237530"/>
    <lineage>
        <taxon>Bacteria</taxon>
        <taxon>Bacillati</taxon>
        <taxon>Bacillota</taxon>
        <taxon>Bacilli</taxon>
        <taxon>Bacillales</taxon>
        <taxon>Paenibacillaceae</taxon>
        <taxon>Paenibacillus</taxon>
    </lineage>
</organism>
<comment type="caution">
    <text evidence="1">The sequence shown here is derived from an EMBL/GenBank/DDBJ whole genome shotgun (WGS) entry which is preliminary data.</text>
</comment>
<dbReference type="Proteomes" id="UP000676601">
    <property type="component" value="Unassembled WGS sequence"/>
</dbReference>
<reference evidence="1 2" key="1">
    <citation type="submission" date="2021-03" db="EMBL/GenBank/DDBJ databases">
        <title>Antimicrobial resistance genes in bacteria isolated from Japanese honey, and their potential for conferring macrolide and lincosamide resistance in the American foulbrood pathogen Paenibacillus larvae.</title>
        <authorList>
            <person name="Okamoto M."/>
            <person name="Kumagai M."/>
            <person name="Kanamori H."/>
            <person name="Takamatsu D."/>
        </authorList>
    </citation>
    <scope>NUCLEOTIDE SEQUENCE [LARGE SCALE GENOMIC DNA]</scope>
    <source>
        <strain evidence="1 2">J21TS7</strain>
    </source>
</reference>
<accession>A0ABQ4LMV7</accession>
<evidence type="ECO:0000313" key="2">
    <source>
        <dbReference type="Proteomes" id="UP000676601"/>
    </source>
</evidence>